<dbReference type="OrthoDB" id="1298633at2759"/>
<feature type="domain" description="FBD" evidence="1">
    <location>
        <begin position="111"/>
        <end position="145"/>
    </location>
</feature>
<accession>A0A1U7ZPC5</accession>
<name>A0A1U7ZPC5_NELNU</name>
<evidence type="ECO:0000259" key="1">
    <source>
        <dbReference type="Pfam" id="PF08387"/>
    </source>
</evidence>
<keyword evidence="2" id="KW-1185">Reference proteome</keyword>
<protein>
    <submittedName>
        <fullName evidence="3">Uncharacterized protein LOC104595952</fullName>
    </submittedName>
</protein>
<organism evidence="2 3">
    <name type="scientific">Nelumbo nucifera</name>
    <name type="common">Sacred lotus</name>
    <dbReference type="NCBI Taxonomy" id="4432"/>
    <lineage>
        <taxon>Eukaryota</taxon>
        <taxon>Viridiplantae</taxon>
        <taxon>Streptophyta</taxon>
        <taxon>Embryophyta</taxon>
        <taxon>Tracheophyta</taxon>
        <taxon>Spermatophyta</taxon>
        <taxon>Magnoliopsida</taxon>
        <taxon>Proteales</taxon>
        <taxon>Nelumbonaceae</taxon>
        <taxon>Nelumbo</taxon>
    </lineage>
</organism>
<dbReference type="InParanoid" id="A0A1U7ZPC5"/>
<dbReference type="KEGG" id="nnu:104595952"/>
<dbReference type="AlphaFoldDB" id="A0A1U7ZPC5"/>
<gene>
    <name evidence="3" type="primary">LOC104595952</name>
</gene>
<reference evidence="3" key="1">
    <citation type="submission" date="2025-08" db="UniProtKB">
        <authorList>
            <consortium name="RefSeq"/>
        </authorList>
    </citation>
    <scope>IDENTIFICATION</scope>
</reference>
<proteinExistence type="predicted"/>
<dbReference type="OMA" id="ANHMEIN"/>
<dbReference type="Pfam" id="PF08387">
    <property type="entry name" value="FBD"/>
    <property type="match status" value="1"/>
</dbReference>
<sequence length="181" mass="20775">MAISKSLLDKLFGRLFKLKILIICYSFLKFLAVGDVPVKLTNTLDCLKYISLTINLDDSKQILAALCLFRSSPHLQEIEVTADSDKASALIHQANFWEANQLPLREIIFRRLRKMKLIEFKGVAHEMGFIQFVLENATVLDKLSIKRGKGFQFKELEQLPVLKKMIQFRRASSNAKVIFLD</sequence>
<evidence type="ECO:0000313" key="3">
    <source>
        <dbReference type="RefSeq" id="XP_010255203.1"/>
    </source>
</evidence>
<evidence type="ECO:0000313" key="2">
    <source>
        <dbReference type="Proteomes" id="UP000189703"/>
    </source>
</evidence>
<dbReference type="RefSeq" id="XP_010255203.1">
    <property type="nucleotide sequence ID" value="XM_010256901.1"/>
</dbReference>
<dbReference type="InterPro" id="IPR006566">
    <property type="entry name" value="FBD"/>
</dbReference>
<dbReference type="GeneID" id="104595952"/>
<dbReference type="Proteomes" id="UP000189703">
    <property type="component" value="Unplaced"/>
</dbReference>